<dbReference type="RefSeq" id="YP_009997946.1">
    <property type="nucleotide sequence ID" value="NC_052979.1"/>
</dbReference>
<dbReference type="EMBL" id="MW145139">
    <property type="protein sequence ID" value="QPB11482.1"/>
    <property type="molecule type" value="Genomic_DNA"/>
</dbReference>
<dbReference type="KEGG" id="vg:62680461"/>
<keyword evidence="2" id="KW-1185">Reference proteome</keyword>
<evidence type="ECO:0000313" key="1">
    <source>
        <dbReference type="EMBL" id="QPB11482.1"/>
    </source>
</evidence>
<reference evidence="1" key="1">
    <citation type="submission" date="2020-10" db="EMBL/GenBank/DDBJ databases">
        <authorList>
            <person name="Ben Porat S."/>
            <person name="Alkalay-Oren S."/>
            <person name="Coppenhagen-Glazer S."/>
            <person name="Hazan R."/>
        </authorList>
    </citation>
    <scope>NUCLEOTIDE SEQUENCE</scope>
</reference>
<dbReference type="GeneID" id="62680461"/>
<proteinExistence type="predicted"/>
<evidence type="ECO:0000313" key="2">
    <source>
        <dbReference type="Proteomes" id="UP000663201"/>
    </source>
</evidence>
<organism evidence="1 2">
    <name type="scientific">Providencia phage Kokobel1</name>
    <dbReference type="NCBI Taxonomy" id="2783540"/>
    <lineage>
        <taxon>Viruses</taxon>
        <taxon>Duplodnaviria</taxon>
        <taxon>Heunggongvirae</taxon>
        <taxon>Uroviricota</taxon>
        <taxon>Caudoviricetes</taxon>
        <taxon>Casjensviridae</taxon>
        <taxon>Kokobelvirus</taxon>
        <taxon>Kokobelvirus kokobel1</taxon>
    </lineage>
</organism>
<name>A0A873WG53_9CAUD</name>
<accession>A0A873WG53</accession>
<dbReference type="Proteomes" id="UP000663201">
    <property type="component" value="Segment"/>
</dbReference>
<sequence length="118" mass="12924">MKKGTKVFIIGRRVNYRGVLAEDFDTYPDTAAVILHGDHAVAMFKKDLIRQQSEAKSFEVFKEEGVPLYYVIAGGLWVGSIMETPDGLSPWTYAGQGVSLGGSSLEGLIKSVEILLSR</sequence>
<protein>
    <submittedName>
        <fullName evidence="1">Uncharacterized protein</fullName>
    </submittedName>
</protein>